<dbReference type="PANTHER" id="PTHR30538:SF1">
    <property type="entry name" value="L-LYSINE 2,3-AMINOMUTASE"/>
    <property type="match status" value="1"/>
</dbReference>
<dbReference type="InterPro" id="IPR003739">
    <property type="entry name" value="Lys_aminomutase/Glu_NH3_mut"/>
</dbReference>
<feature type="binding site" evidence="11">
    <location>
        <position position="90"/>
    </location>
    <ligand>
        <name>[4Fe-4S] cluster</name>
        <dbReference type="ChEBI" id="CHEBI:49883"/>
        <note>4Fe-4S-S-AdoMet</note>
    </ligand>
</feature>
<keyword evidence="8" id="KW-0408">Iron</keyword>
<evidence type="ECO:0000256" key="12">
    <source>
        <dbReference type="PIRSR" id="PIRSR603739-50"/>
    </source>
</evidence>
<dbReference type="Pfam" id="PF12544">
    <property type="entry name" value="LAM_C"/>
    <property type="match status" value="1"/>
</dbReference>
<dbReference type="SFLD" id="SFLDG01070">
    <property type="entry name" value="PLP-dependent"/>
    <property type="match status" value="1"/>
</dbReference>
<accession>A0A3P3XG28</accession>
<comment type="cofactor">
    <cofactor evidence="2">
        <name>[4Fe-4S] cluster</name>
        <dbReference type="ChEBI" id="CHEBI:49883"/>
    </cofactor>
</comment>
<feature type="modified residue" description="N6-(pyridoxal phosphate)lysine" evidence="12">
    <location>
        <position position="302"/>
    </location>
</feature>
<proteinExistence type="inferred from homology"/>
<name>A0A3P3XG28_9SPIR</name>
<reference evidence="14" key="1">
    <citation type="submission" date="2017-02" db="EMBL/GenBank/DDBJ databases">
        <authorList>
            <person name="Regsiter A."/>
            <person name="William W."/>
        </authorList>
    </citation>
    <scope>NUCLEOTIDE SEQUENCE</scope>
    <source>
        <strain evidence="14">Bib</strain>
    </source>
</reference>
<feature type="binding site" evidence="11">
    <location>
        <position position="94"/>
    </location>
    <ligand>
        <name>[4Fe-4S] cluster</name>
        <dbReference type="ChEBI" id="CHEBI:49883"/>
        <note>4Fe-4S-S-AdoMet</note>
    </ligand>
</feature>
<dbReference type="InterPro" id="IPR013785">
    <property type="entry name" value="Aldolase_TIM"/>
</dbReference>
<evidence type="ECO:0000256" key="1">
    <source>
        <dbReference type="ARBA" id="ARBA00001933"/>
    </source>
</evidence>
<keyword evidence="9 11" id="KW-0411">Iron-sulfur</keyword>
<evidence type="ECO:0000256" key="9">
    <source>
        <dbReference type="ARBA" id="ARBA00023014"/>
    </source>
</evidence>
<dbReference type="GO" id="GO:0051539">
    <property type="term" value="F:4 iron, 4 sulfur cluster binding"/>
    <property type="evidence" value="ECO:0007669"/>
    <property type="project" value="UniProtKB-KW"/>
</dbReference>
<sequence length="333" mass="36941">MHDVIAQGGLPFRATRFWFSLANEPPENCKKNENGVPVDPILAQAIPSPSEALVTSWELRDPLGESSHTIFEHAVRQYHSRVLVRATGQCFLFCRHCFRRSLLPSERSFMDSKAIKALAAYLAVHQEVREVLISGGDPLTAPDASLASLFEAVRSVPRPILIRLCTRTPVVLPQRLTSDLIALLSKMRPLQMVLHINHPKELSQEFMEKAELLLRAGIPLHSQTVLLRGINDAASVLIELFSALNRAGIHPYYLFQGDLAAGTAHFRVPLSKGLALYENLRKELSGLELPRYAVDAPGGGGKIYLPEGIAERRADLWILRAPDGSLHEYPEEG</sequence>
<keyword evidence="5" id="KW-0949">S-adenosyl-L-methionine</keyword>
<evidence type="ECO:0000256" key="10">
    <source>
        <dbReference type="ARBA" id="ARBA00023235"/>
    </source>
</evidence>
<dbReference type="InterPro" id="IPR058240">
    <property type="entry name" value="rSAM_sf"/>
</dbReference>
<dbReference type="NCBIfam" id="TIGR00238">
    <property type="entry name" value="KamA family radical SAM protein"/>
    <property type="match status" value="1"/>
</dbReference>
<keyword evidence="10 14" id="KW-0413">Isomerase</keyword>
<comment type="similarity">
    <text evidence="3">Belongs to the radical SAM superfamily. KamA family.</text>
</comment>
<protein>
    <submittedName>
        <fullName evidence="14">Putative L-lysine 2,3-aminomutase</fullName>
        <ecNumber evidence="14">5.4.3.-</ecNumber>
    </submittedName>
</protein>
<evidence type="ECO:0000256" key="2">
    <source>
        <dbReference type="ARBA" id="ARBA00001966"/>
    </source>
</evidence>
<dbReference type="PROSITE" id="PS51918">
    <property type="entry name" value="RADICAL_SAM"/>
    <property type="match status" value="1"/>
</dbReference>
<feature type="domain" description="Radical SAM core" evidence="13">
    <location>
        <begin position="76"/>
        <end position="288"/>
    </location>
</feature>
<evidence type="ECO:0000256" key="3">
    <source>
        <dbReference type="ARBA" id="ARBA00008703"/>
    </source>
</evidence>
<dbReference type="GO" id="GO:0046872">
    <property type="term" value="F:metal ion binding"/>
    <property type="evidence" value="ECO:0007669"/>
    <property type="project" value="UniProtKB-KW"/>
</dbReference>
<evidence type="ECO:0000259" key="13">
    <source>
        <dbReference type="PROSITE" id="PS51918"/>
    </source>
</evidence>
<keyword evidence="4 11" id="KW-0004">4Fe-4S</keyword>
<dbReference type="InterPro" id="IPR025895">
    <property type="entry name" value="LAM_C_dom"/>
</dbReference>
<keyword evidence="7 12" id="KW-0663">Pyridoxal phosphate</keyword>
<evidence type="ECO:0000256" key="8">
    <source>
        <dbReference type="ARBA" id="ARBA00023004"/>
    </source>
</evidence>
<organism evidence="14">
    <name type="scientific">uncultured spirochete</name>
    <dbReference type="NCBI Taxonomy" id="156406"/>
    <lineage>
        <taxon>Bacteria</taxon>
        <taxon>Pseudomonadati</taxon>
        <taxon>Spirochaetota</taxon>
        <taxon>Spirochaetia</taxon>
        <taxon>Spirochaetales</taxon>
        <taxon>environmental samples</taxon>
    </lineage>
</organism>
<dbReference type="EMBL" id="FWDM01000007">
    <property type="protein sequence ID" value="SLM10453.1"/>
    <property type="molecule type" value="Genomic_DNA"/>
</dbReference>
<dbReference type="SFLD" id="SFLDS00029">
    <property type="entry name" value="Radical_SAM"/>
    <property type="match status" value="1"/>
</dbReference>
<dbReference type="EC" id="5.4.3.-" evidence="14"/>
<feature type="binding site" evidence="11">
    <location>
        <position position="97"/>
    </location>
    <ligand>
        <name>[4Fe-4S] cluster</name>
        <dbReference type="ChEBI" id="CHEBI:49883"/>
        <note>4Fe-4S-S-AdoMet</note>
    </ligand>
</feature>
<evidence type="ECO:0000256" key="7">
    <source>
        <dbReference type="ARBA" id="ARBA00022898"/>
    </source>
</evidence>
<evidence type="ECO:0000313" key="14">
    <source>
        <dbReference type="EMBL" id="SLM10453.1"/>
    </source>
</evidence>
<dbReference type="SUPFAM" id="SSF102114">
    <property type="entry name" value="Radical SAM enzymes"/>
    <property type="match status" value="1"/>
</dbReference>
<comment type="cofactor">
    <cofactor evidence="1 12">
        <name>pyridoxal 5'-phosphate</name>
        <dbReference type="ChEBI" id="CHEBI:597326"/>
    </cofactor>
</comment>
<dbReference type="InterPro" id="IPR007197">
    <property type="entry name" value="rSAM"/>
</dbReference>
<dbReference type="PANTHER" id="PTHR30538">
    <property type="entry name" value="LYSINE 2,3-AMINOMUTASE-RELATED"/>
    <property type="match status" value="1"/>
</dbReference>
<keyword evidence="6 11" id="KW-0479">Metal-binding</keyword>
<dbReference type="Gene3D" id="3.20.20.70">
    <property type="entry name" value="Aldolase class I"/>
    <property type="match status" value="1"/>
</dbReference>
<dbReference type="AlphaFoldDB" id="A0A3P3XG28"/>
<dbReference type="Pfam" id="PF04055">
    <property type="entry name" value="Radical_SAM"/>
    <property type="match status" value="1"/>
</dbReference>
<dbReference type="CDD" id="cd01335">
    <property type="entry name" value="Radical_SAM"/>
    <property type="match status" value="1"/>
</dbReference>
<evidence type="ECO:0000256" key="4">
    <source>
        <dbReference type="ARBA" id="ARBA00022485"/>
    </source>
</evidence>
<gene>
    <name evidence="14" type="ORF">SPIROBIBN47_150002</name>
</gene>
<evidence type="ECO:0000256" key="6">
    <source>
        <dbReference type="ARBA" id="ARBA00022723"/>
    </source>
</evidence>
<evidence type="ECO:0000256" key="11">
    <source>
        <dbReference type="PIRSR" id="PIRSR004911-1"/>
    </source>
</evidence>
<evidence type="ECO:0000256" key="5">
    <source>
        <dbReference type="ARBA" id="ARBA00022691"/>
    </source>
</evidence>
<dbReference type="GO" id="GO:0016853">
    <property type="term" value="F:isomerase activity"/>
    <property type="evidence" value="ECO:0007669"/>
    <property type="project" value="UniProtKB-KW"/>
</dbReference>
<dbReference type="PIRSF" id="PIRSF004911">
    <property type="entry name" value="DUF160"/>
    <property type="match status" value="1"/>
</dbReference>